<dbReference type="EMBL" id="JACVVK020000294">
    <property type="protein sequence ID" value="KAK7479831.1"/>
    <property type="molecule type" value="Genomic_DNA"/>
</dbReference>
<accession>A0ABD0JYJ8</accession>
<gene>
    <name evidence="1" type="ORF">BaRGS_00028911</name>
</gene>
<sequence length="73" mass="7828">MSIDVQKPTSSCKDFHGFSSTRAVLPHAFLLNITFAVGDLEKEVIGVALDDITQDPPNVLVPLAFIGGRWSSG</sequence>
<reference evidence="1 2" key="1">
    <citation type="journal article" date="2023" name="Sci. Data">
        <title>Genome assembly of the Korean intertidal mud-creeper Batillaria attramentaria.</title>
        <authorList>
            <person name="Patra A.K."/>
            <person name="Ho P.T."/>
            <person name="Jun S."/>
            <person name="Lee S.J."/>
            <person name="Kim Y."/>
            <person name="Won Y.J."/>
        </authorList>
    </citation>
    <scope>NUCLEOTIDE SEQUENCE [LARGE SCALE GENOMIC DNA]</scope>
    <source>
        <strain evidence="1">Wonlab-2016</strain>
    </source>
</reference>
<name>A0ABD0JYJ8_9CAEN</name>
<keyword evidence="2" id="KW-1185">Reference proteome</keyword>
<evidence type="ECO:0000313" key="2">
    <source>
        <dbReference type="Proteomes" id="UP001519460"/>
    </source>
</evidence>
<organism evidence="1 2">
    <name type="scientific">Batillaria attramentaria</name>
    <dbReference type="NCBI Taxonomy" id="370345"/>
    <lineage>
        <taxon>Eukaryota</taxon>
        <taxon>Metazoa</taxon>
        <taxon>Spiralia</taxon>
        <taxon>Lophotrochozoa</taxon>
        <taxon>Mollusca</taxon>
        <taxon>Gastropoda</taxon>
        <taxon>Caenogastropoda</taxon>
        <taxon>Sorbeoconcha</taxon>
        <taxon>Cerithioidea</taxon>
        <taxon>Batillariidae</taxon>
        <taxon>Batillaria</taxon>
    </lineage>
</organism>
<protein>
    <submittedName>
        <fullName evidence="1">Uncharacterized protein</fullName>
    </submittedName>
</protein>
<proteinExistence type="predicted"/>
<dbReference type="Proteomes" id="UP001519460">
    <property type="component" value="Unassembled WGS sequence"/>
</dbReference>
<comment type="caution">
    <text evidence="1">The sequence shown here is derived from an EMBL/GenBank/DDBJ whole genome shotgun (WGS) entry which is preliminary data.</text>
</comment>
<dbReference type="AlphaFoldDB" id="A0ABD0JYJ8"/>
<evidence type="ECO:0000313" key="1">
    <source>
        <dbReference type="EMBL" id="KAK7479831.1"/>
    </source>
</evidence>